<feature type="compositionally biased region" description="Low complexity" evidence="1">
    <location>
        <begin position="421"/>
        <end position="445"/>
    </location>
</feature>
<proteinExistence type="predicted"/>
<sequence length="541" mass="58279">MAHADLIQDELEKYPDPPEIWDWEIVQDDWWKTSFRAISWAYKTKPAHPRPPHYHDHLARGRRRKVPGNGLNAAGAAQADVDLSTGLSGVQAAEDALERYEVEVAILPSTALAYPEDDRPACSEHNLEKEAWNEKVRELFGGILAEGSLPEVESLSAEVPLWDLDSIESAPDLTDSEASVESDPPPSTPKPSKATPSYASAVSGKVNASPTVHSPFPSKLLNSELSSSAVDFVPATPHRAESREPTTPPLTSSSGSPDSPYSSPTYNFHFPSLNATPPTDRKEARSAPILQRDEHGFFVDMSESDESGPGFTQSLNVTRSGTPRRPSAAVFPAFLSDGSPSSRTRNSKTREIVDRLRSGNAGGRKARKANRRQPSKEIDLAELIAEAAKSSEDNDGWIGTVPASPTPAPQPKPKHAHKRSSASSSSTASPPSSASTFSPASSTTSLGMPPTPASTSHPLPPVPHLYSAPMPYAPYGPTPYGAAYMHMQYPSARVPWPMGYQPGMYPMYQPFGVMQAGVPYGMIPVAPVQPAQAFYDAKGKQ</sequence>
<gene>
    <name evidence="2" type="ORF">K466DRAFT_268954</name>
</gene>
<reference evidence="2 3" key="1">
    <citation type="journal article" date="2019" name="Nat. Ecol. Evol.">
        <title>Megaphylogeny resolves global patterns of mushroom evolution.</title>
        <authorList>
            <person name="Varga T."/>
            <person name="Krizsan K."/>
            <person name="Foldi C."/>
            <person name="Dima B."/>
            <person name="Sanchez-Garcia M."/>
            <person name="Sanchez-Ramirez S."/>
            <person name="Szollosi G.J."/>
            <person name="Szarkandi J.G."/>
            <person name="Papp V."/>
            <person name="Albert L."/>
            <person name="Andreopoulos W."/>
            <person name="Angelini C."/>
            <person name="Antonin V."/>
            <person name="Barry K.W."/>
            <person name="Bougher N.L."/>
            <person name="Buchanan P."/>
            <person name="Buyck B."/>
            <person name="Bense V."/>
            <person name="Catcheside P."/>
            <person name="Chovatia M."/>
            <person name="Cooper J."/>
            <person name="Damon W."/>
            <person name="Desjardin D."/>
            <person name="Finy P."/>
            <person name="Geml J."/>
            <person name="Haridas S."/>
            <person name="Hughes K."/>
            <person name="Justo A."/>
            <person name="Karasinski D."/>
            <person name="Kautmanova I."/>
            <person name="Kiss B."/>
            <person name="Kocsube S."/>
            <person name="Kotiranta H."/>
            <person name="LaButti K.M."/>
            <person name="Lechner B.E."/>
            <person name="Liimatainen K."/>
            <person name="Lipzen A."/>
            <person name="Lukacs Z."/>
            <person name="Mihaltcheva S."/>
            <person name="Morgado L.N."/>
            <person name="Niskanen T."/>
            <person name="Noordeloos M.E."/>
            <person name="Ohm R.A."/>
            <person name="Ortiz-Santana B."/>
            <person name="Ovrebo C."/>
            <person name="Racz N."/>
            <person name="Riley R."/>
            <person name="Savchenko A."/>
            <person name="Shiryaev A."/>
            <person name="Soop K."/>
            <person name="Spirin V."/>
            <person name="Szebenyi C."/>
            <person name="Tomsovsky M."/>
            <person name="Tulloss R.E."/>
            <person name="Uehling J."/>
            <person name="Grigoriev I.V."/>
            <person name="Vagvolgyi C."/>
            <person name="Papp T."/>
            <person name="Martin F.M."/>
            <person name="Miettinen O."/>
            <person name="Hibbett D.S."/>
            <person name="Nagy L.G."/>
        </authorList>
    </citation>
    <scope>NUCLEOTIDE SEQUENCE [LARGE SCALE GENOMIC DNA]</scope>
    <source>
        <strain evidence="2 3">HHB13444</strain>
    </source>
</reference>
<feature type="compositionally biased region" description="Basic residues" evidence="1">
    <location>
        <begin position="364"/>
        <end position="373"/>
    </location>
</feature>
<feature type="compositionally biased region" description="Basic and acidic residues" evidence="1">
    <location>
        <begin position="279"/>
        <end position="297"/>
    </location>
</feature>
<evidence type="ECO:0000313" key="2">
    <source>
        <dbReference type="EMBL" id="TFK83236.1"/>
    </source>
</evidence>
<evidence type="ECO:0000313" key="3">
    <source>
        <dbReference type="Proteomes" id="UP000308197"/>
    </source>
</evidence>
<dbReference type="EMBL" id="ML211410">
    <property type="protein sequence ID" value="TFK83236.1"/>
    <property type="molecule type" value="Genomic_DNA"/>
</dbReference>
<keyword evidence="3" id="KW-1185">Reference proteome</keyword>
<feature type="compositionally biased region" description="Polar residues" evidence="1">
    <location>
        <begin position="310"/>
        <end position="321"/>
    </location>
</feature>
<dbReference type="Proteomes" id="UP000308197">
    <property type="component" value="Unassembled WGS sequence"/>
</dbReference>
<organism evidence="2 3">
    <name type="scientific">Polyporus arcularius HHB13444</name>
    <dbReference type="NCBI Taxonomy" id="1314778"/>
    <lineage>
        <taxon>Eukaryota</taxon>
        <taxon>Fungi</taxon>
        <taxon>Dikarya</taxon>
        <taxon>Basidiomycota</taxon>
        <taxon>Agaricomycotina</taxon>
        <taxon>Agaricomycetes</taxon>
        <taxon>Polyporales</taxon>
        <taxon>Polyporaceae</taxon>
        <taxon>Polyporus</taxon>
    </lineage>
</organism>
<feature type="compositionally biased region" description="Basic and acidic residues" evidence="1">
    <location>
        <begin position="348"/>
        <end position="357"/>
    </location>
</feature>
<feature type="region of interest" description="Disordered" evidence="1">
    <location>
        <begin position="171"/>
        <end position="211"/>
    </location>
</feature>
<protein>
    <submittedName>
        <fullName evidence="2">Uncharacterized protein</fullName>
    </submittedName>
</protein>
<dbReference type="STRING" id="1314778.A0A5C3P0Q2"/>
<evidence type="ECO:0000256" key="1">
    <source>
        <dbReference type="SAM" id="MobiDB-lite"/>
    </source>
</evidence>
<feature type="compositionally biased region" description="Low complexity" evidence="1">
    <location>
        <begin position="249"/>
        <end position="265"/>
    </location>
</feature>
<dbReference type="AlphaFoldDB" id="A0A5C3P0Q2"/>
<name>A0A5C3P0Q2_9APHY</name>
<feature type="region of interest" description="Disordered" evidence="1">
    <location>
        <begin position="236"/>
        <end position="460"/>
    </location>
</feature>
<accession>A0A5C3P0Q2</accession>
<dbReference type="InParanoid" id="A0A5C3P0Q2"/>